<dbReference type="RefSeq" id="WP_138187107.1">
    <property type="nucleotide sequence ID" value="NZ_LS992241.1"/>
</dbReference>
<dbReference type="GO" id="GO:0016811">
    <property type="term" value="F:hydrolase activity, acting on carbon-nitrogen (but not peptide) bonds, in linear amides"/>
    <property type="evidence" value="ECO:0007669"/>
    <property type="project" value="TreeGrafter"/>
</dbReference>
<accession>A0A383REX8</accession>
<protein>
    <recommendedName>
        <fullName evidence="3">PIG-L family deacetylase</fullName>
    </recommendedName>
</protein>
<dbReference type="InterPro" id="IPR024078">
    <property type="entry name" value="LmbE-like_dom_sf"/>
</dbReference>
<dbReference type="SUPFAM" id="SSF102588">
    <property type="entry name" value="LmbE-like"/>
    <property type="match status" value="1"/>
</dbReference>
<organism evidence="1 2">
    <name type="scientific">Paenibacillus alvei</name>
    <name type="common">Bacillus alvei</name>
    <dbReference type="NCBI Taxonomy" id="44250"/>
    <lineage>
        <taxon>Bacteria</taxon>
        <taxon>Bacillati</taxon>
        <taxon>Bacillota</taxon>
        <taxon>Bacilli</taxon>
        <taxon>Bacillales</taxon>
        <taxon>Paenibacillaceae</taxon>
        <taxon>Paenibacillus</taxon>
    </lineage>
</organism>
<gene>
    <name evidence="1" type="ORF">PBLR_13825</name>
</gene>
<evidence type="ECO:0008006" key="3">
    <source>
        <dbReference type="Google" id="ProtNLM"/>
    </source>
</evidence>
<sequence length="250" mass="27959">MKKRWLFVFAHPDDETFAAGGTIAKLSSTGHEVYLACATSGCKGKSGEFHFSSREELARFREQEMRSACSILGVADITLYRYPDGGLQEIEPRKLAERIASTIVELRPDAIVTFPPDGVTGHPDHIAISAATLMAAELAEAHYPVDKQPSLYYTSIPHYYDYCKDSGPKDKCLISARIDISDYRGHKGKALQAYRSQIYSVNRAYPGVMEDDYSVICNYEFYTLVRENGQPSQKKTALPLDELPMLDLID</sequence>
<dbReference type="Proteomes" id="UP000304148">
    <property type="component" value="Chromosome"/>
</dbReference>
<dbReference type="InterPro" id="IPR003737">
    <property type="entry name" value="GlcNAc_PI_deacetylase-related"/>
</dbReference>
<dbReference type="PANTHER" id="PTHR12993">
    <property type="entry name" value="N-ACETYLGLUCOSAMINYL-PHOSPHATIDYLINOSITOL DE-N-ACETYLASE-RELATED"/>
    <property type="match status" value="1"/>
</dbReference>
<proteinExistence type="predicted"/>
<dbReference type="EMBL" id="LS992241">
    <property type="protein sequence ID" value="SYX85403.1"/>
    <property type="molecule type" value="Genomic_DNA"/>
</dbReference>
<dbReference type="Gene3D" id="3.40.50.10320">
    <property type="entry name" value="LmbE-like"/>
    <property type="match status" value="1"/>
</dbReference>
<dbReference type="Pfam" id="PF02585">
    <property type="entry name" value="PIG-L"/>
    <property type="match status" value="1"/>
</dbReference>
<evidence type="ECO:0000313" key="2">
    <source>
        <dbReference type="Proteomes" id="UP000304148"/>
    </source>
</evidence>
<dbReference type="AlphaFoldDB" id="A0A383REX8"/>
<reference evidence="2" key="1">
    <citation type="submission" date="2018-08" db="EMBL/GenBank/DDBJ databases">
        <authorList>
            <person name="Chevrot R."/>
        </authorList>
    </citation>
    <scope>NUCLEOTIDE SEQUENCE [LARGE SCALE GENOMIC DNA]</scope>
</reference>
<evidence type="ECO:0000313" key="1">
    <source>
        <dbReference type="EMBL" id="SYX85403.1"/>
    </source>
</evidence>
<dbReference type="PANTHER" id="PTHR12993:SF11">
    <property type="entry name" value="N-ACETYLGLUCOSAMINYL-PHOSPHATIDYLINOSITOL DE-N-ACETYLASE"/>
    <property type="match status" value="1"/>
</dbReference>
<name>A0A383REX8_PAEAL</name>